<protein>
    <submittedName>
        <fullName evidence="2">Uncharacterized protein</fullName>
    </submittedName>
</protein>
<keyword evidence="1" id="KW-0175">Coiled coil</keyword>
<name>A0A803MRA7_CHEQI</name>
<organism evidence="2 3">
    <name type="scientific">Chenopodium quinoa</name>
    <name type="common">Quinoa</name>
    <dbReference type="NCBI Taxonomy" id="63459"/>
    <lineage>
        <taxon>Eukaryota</taxon>
        <taxon>Viridiplantae</taxon>
        <taxon>Streptophyta</taxon>
        <taxon>Embryophyta</taxon>
        <taxon>Tracheophyta</taxon>
        <taxon>Spermatophyta</taxon>
        <taxon>Magnoliopsida</taxon>
        <taxon>eudicotyledons</taxon>
        <taxon>Gunneridae</taxon>
        <taxon>Pentapetalae</taxon>
        <taxon>Caryophyllales</taxon>
        <taxon>Chenopodiaceae</taxon>
        <taxon>Chenopodioideae</taxon>
        <taxon>Atripliceae</taxon>
        <taxon>Chenopodium</taxon>
    </lineage>
</organism>
<evidence type="ECO:0000313" key="2">
    <source>
        <dbReference type="EnsemblPlants" id="AUR62033808-RA:cds"/>
    </source>
</evidence>
<dbReference type="EnsemblPlants" id="AUR62033808-RA">
    <property type="protein sequence ID" value="AUR62033808-RA:cds"/>
    <property type="gene ID" value="AUR62033808"/>
</dbReference>
<accession>A0A803MRA7</accession>
<proteinExistence type="predicted"/>
<dbReference type="Proteomes" id="UP000596660">
    <property type="component" value="Unplaced"/>
</dbReference>
<reference evidence="2" key="2">
    <citation type="submission" date="2021-03" db="UniProtKB">
        <authorList>
            <consortium name="EnsemblPlants"/>
        </authorList>
    </citation>
    <scope>IDENTIFICATION</scope>
</reference>
<evidence type="ECO:0000256" key="1">
    <source>
        <dbReference type="SAM" id="Coils"/>
    </source>
</evidence>
<evidence type="ECO:0000313" key="3">
    <source>
        <dbReference type="Proteomes" id="UP000596660"/>
    </source>
</evidence>
<dbReference type="AlphaFoldDB" id="A0A803MRA7"/>
<reference evidence="2" key="1">
    <citation type="journal article" date="2017" name="Nature">
        <title>The genome of Chenopodium quinoa.</title>
        <authorList>
            <person name="Jarvis D.E."/>
            <person name="Ho Y.S."/>
            <person name="Lightfoot D.J."/>
            <person name="Schmoeckel S.M."/>
            <person name="Li B."/>
            <person name="Borm T.J.A."/>
            <person name="Ohyanagi H."/>
            <person name="Mineta K."/>
            <person name="Michell C.T."/>
            <person name="Saber N."/>
            <person name="Kharbatia N.M."/>
            <person name="Rupper R.R."/>
            <person name="Sharp A.R."/>
            <person name="Dally N."/>
            <person name="Boughton B.A."/>
            <person name="Woo Y.H."/>
            <person name="Gao G."/>
            <person name="Schijlen E.G.W.M."/>
            <person name="Guo X."/>
            <person name="Momin A.A."/>
            <person name="Negrao S."/>
            <person name="Al-Babili S."/>
            <person name="Gehring C."/>
            <person name="Roessner U."/>
            <person name="Jung C."/>
            <person name="Murphy K."/>
            <person name="Arold S.T."/>
            <person name="Gojobori T."/>
            <person name="van der Linden C.G."/>
            <person name="van Loo E.N."/>
            <person name="Jellen E.N."/>
            <person name="Maughan P.J."/>
            <person name="Tester M."/>
        </authorList>
    </citation>
    <scope>NUCLEOTIDE SEQUENCE [LARGE SCALE GENOMIC DNA]</scope>
    <source>
        <strain evidence="2">cv. PI 614886</strain>
    </source>
</reference>
<feature type="coiled-coil region" evidence="1">
    <location>
        <begin position="74"/>
        <end position="115"/>
    </location>
</feature>
<dbReference type="Gramene" id="AUR62033808-RA">
    <property type="protein sequence ID" value="AUR62033808-RA:cds"/>
    <property type="gene ID" value="AUR62033808"/>
</dbReference>
<keyword evidence="3" id="KW-1185">Reference proteome</keyword>
<sequence>MASGRSFQEGSCGSSANSRGGFYYPTTKYSCGLDAVVRTMKKGQNDTICAFMKWIEASNEDELRYQIFEKDTTIAEMEYQKTLMEEKLKKVQGRKEKLEVEVKELKREVNHLKLELCTVQGLRQISLGLS</sequence>